<dbReference type="SUPFAM" id="SSF56801">
    <property type="entry name" value="Acetyl-CoA synthetase-like"/>
    <property type="match status" value="1"/>
</dbReference>
<dbReference type="InterPro" id="IPR023214">
    <property type="entry name" value="HAD_sf"/>
</dbReference>
<dbReference type="GO" id="GO:0008253">
    <property type="term" value="F:5'-nucleotidase activity"/>
    <property type="evidence" value="ECO:0007669"/>
    <property type="project" value="UniProtKB-EC"/>
</dbReference>
<protein>
    <recommendedName>
        <fullName evidence="3">5'-nucleotidase</fullName>
        <ecNumber evidence="3">3.1.3.5</ecNumber>
    </recommendedName>
</protein>
<accession>A0AA88HF08</accession>
<evidence type="ECO:0000313" key="10">
    <source>
        <dbReference type="Proteomes" id="UP001187531"/>
    </source>
</evidence>
<sequence length="184" mass="20542">MKLDYNDYNVLFQPTMLQLVPPLISYLGNEKKLNLKAFERMHTIMSGAAPLGPATANKLLEKLRNPGITLQEAYDLTKLVLMFNKKQHALTATSYFGDIKQRNNVIVMGDSLGDADMAEGVHEPGTILKIGFLNDEGREGSKSTKPVDSIEERLPRFMEAFDLVLVDDQTFNIPLEILSTIALD</sequence>
<evidence type="ECO:0000256" key="2">
    <source>
        <dbReference type="ARBA" id="ARBA00008389"/>
    </source>
</evidence>
<dbReference type="InterPro" id="IPR036412">
    <property type="entry name" value="HAD-like_sf"/>
</dbReference>
<dbReference type="PANTHER" id="PTHR13045">
    <property type="entry name" value="5'-NUCLEOTIDASE"/>
    <property type="match status" value="1"/>
</dbReference>
<evidence type="ECO:0000256" key="3">
    <source>
        <dbReference type="ARBA" id="ARBA00012643"/>
    </source>
</evidence>
<dbReference type="Gene3D" id="3.40.50.1000">
    <property type="entry name" value="HAD superfamily/HAD-like"/>
    <property type="match status" value="1"/>
</dbReference>
<evidence type="ECO:0000256" key="1">
    <source>
        <dbReference type="ARBA" id="ARBA00000815"/>
    </source>
</evidence>
<comment type="similarity">
    <text evidence="2">Belongs to the pyrimidine 5'-nucleotidase family.</text>
</comment>
<evidence type="ECO:0000256" key="8">
    <source>
        <dbReference type="ARBA" id="ARBA00023080"/>
    </source>
</evidence>
<name>A0AA88HF08_ARTSF</name>
<dbReference type="Pfam" id="PF05822">
    <property type="entry name" value="UMPH-1"/>
    <property type="match status" value="1"/>
</dbReference>
<evidence type="ECO:0000256" key="5">
    <source>
        <dbReference type="ARBA" id="ARBA00022741"/>
    </source>
</evidence>
<dbReference type="SUPFAM" id="SSF56784">
    <property type="entry name" value="HAD-like"/>
    <property type="match status" value="1"/>
</dbReference>
<dbReference type="AlphaFoldDB" id="A0AA88HF08"/>
<comment type="catalytic activity">
    <reaction evidence="1">
        <text>a ribonucleoside 5'-phosphate + H2O = a ribonucleoside + phosphate</text>
        <dbReference type="Rhea" id="RHEA:12484"/>
        <dbReference type="ChEBI" id="CHEBI:15377"/>
        <dbReference type="ChEBI" id="CHEBI:18254"/>
        <dbReference type="ChEBI" id="CHEBI:43474"/>
        <dbReference type="ChEBI" id="CHEBI:58043"/>
        <dbReference type="EC" id="3.1.3.5"/>
    </reaction>
</comment>
<dbReference type="PANTHER" id="PTHR13045:SF0">
    <property type="entry name" value="7-METHYLGUANOSINE PHOSPHATE-SPECIFIC 5'-NUCLEOTIDASE"/>
    <property type="match status" value="1"/>
</dbReference>
<dbReference type="InterPro" id="IPR006434">
    <property type="entry name" value="Pyrimidine_nucleotidase_eu"/>
</dbReference>
<comment type="caution">
    <text evidence="9">The sequence shown here is derived from an EMBL/GenBank/DDBJ whole genome shotgun (WGS) entry which is preliminary data.</text>
</comment>
<keyword evidence="10" id="KW-1185">Reference proteome</keyword>
<keyword evidence="4" id="KW-0479">Metal-binding</keyword>
<proteinExistence type="inferred from homology"/>
<evidence type="ECO:0000256" key="6">
    <source>
        <dbReference type="ARBA" id="ARBA00022801"/>
    </source>
</evidence>
<keyword evidence="5" id="KW-0547">Nucleotide-binding</keyword>
<evidence type="ECO:0000313" key="9">
    <source>
        <dbReference type="EMBL" id="KAK2705789.1"/>
    </source>
</evidence>
<evidence type="ECO:0000256" key="4">
    <source>
        <dbReference type="ARBA" id="ARBA00022723"/>
    </source>
</evidence>
<reference evidence="9" key="1">
    <citation type="submission" date="2023-07" db="EMBL/GenBank/DDBJ databases">
        <title>Chromosome-level genome assembly of Artemia franciscana.</title>
        <authorList>
            <person name="Jo E."/>
        </authorList>
    </citation>
    <scope>NUCLEOTIDE SEQUENCE</scope>
    <source>
        <tissue evidence="9">Whole body</tissue>
    </source>
</reference>
<organism evidence="9 10">
    <name type="scientific">Artemia franciscana</name>
    <name type="common">Brine shrimp</name>
    <name type="synonym">Artemia sanfranciscana</name>
    <dbReference type="NCBI Taxonomy" id="6661"/>
    <lineage>
        <taxon>Eukaryota</taxon>
        <taxon>Metazoa</taxon>
        <taxon>Ecdysozoa</taxon>
        <taxon>Arthropoda</taxon>
        <taxon>Crustacea</taxon>
        <taxon>Branchiopoda</taxon>
        <taxon>Anostraca</taxon>
        <taxon>Artemiidae</taxon>
        <taxon>Artemia</taxon>
    </lineage>
</organism>
<dbReference type="GO" id="GO:0009117">
    <property type="term" value="P:nucleotide metabolic process"/>
    <property type="evidence" value="ECO:0007669"/>
    <property type="project" value="UniProtKB-KW"/>
</dbReference>
<dbReference type="EC" id="3.1.3.5" evidence="3"/>
<dbReference type="GO" id="GO:0000166">
    <property type="term" value="F:nucleotide binding"/>
    <property type="evidence" value="ECO:0007669"/>
    <property type="project" value="UniProtKB-KW"/>
</dbReference>
<dbReference type="EMBL" id="JAVRJZ010000020">
    <property type="protein sequence ID" value="KAK2705789.1"/>
    <property type="molecule type" value="Genomic_DNA"/>
</dbReference>
<gene>
    <name evidence="9" type="ORF">QYM36_015966</name>
</gene>
<dbReference type="Proteomes" id="UP001187531">
    <property type="component" value="Unassembled WGS sequence"/>
</dbReference>
<keyword evidence="7" id="KW-0460">Magnesium</keyword>
<dbReference type="GO" id="GO:0000287">
    <property type="term" value="F:magnesium ion binding"/>
    <property type="evidence" value="ECO:0007669"/>
    <property type="project" value="InterPro"/>
</dbReference>
<keyword evidence="8" id="KW-0546">Nucleotide metabolism</keyword>
<keyword evidence="6" id="KW-0378">Hydrolase</keyword>
<evidence type="ECO:0000256" key="7">
    <source>
        <dbReference type="ARBA" id="ARBA00022842"/>
    </source>
</evidence>
<dbReference type="GO" id="GO:0005737">
    <property type="term" value="C:cytoplasm"/>
    <property type="evidence" value="ECO:0007669"/>
    <property type="project" value="InterPro"/>
</dbReference>
<dbReference type="Gene3D" id="3.40.50.980">
    <property type="match status" value="1"/>
</dbReference>